<proteinExistence type="predicted"/>
<sequence>MATIVQAIAFGGPENLTTAEVEPAAPGPGEVRVEVRAAGVNPIDLKVYGGAMGADPANLPMRLGFEAAGVITEIGPGVDQNVGDEVIAFRISGAYASEVVVPATAVVPKPASLGWAEAGGLMLTGATAVHLLTATAVGDGDTVLVHGGSGGVGLMAIQLAALRGARVIATASPRRHAALESLGAEPVTYGDGLLERLQAMAPEGIDVALDLIGTDEALETSLALVADRDRIATIANFGSAPTAGVKVLGGGPGADPGTEVRANARPELARLAGEGTLLVQVGATYPLTEVAEAHRLLAAGRADGKVVLLP</sequence>
<dbReference type="EMBL" id="RJSE01000003">
    <property type="protein sequence ID" value="RNL65037.1"/>
    <property type="molecule type" value="Genomic_DNA"/>
</dbReference>
<dbReference type="InterPro" id="IPR020843">
    <property type="entry name" value="ER"/>
</dbReference>
<dbReference type="GO" id="GO:0003960">
    <property type="term" value="F:quinone reductase (NADPH) activity"/>
    <property type="evidence" value="ECO:0007669"/>
    <property type="project" value="TreeGrafter"/>
</dbReference>
<comment type="caution">
    <text evidence="4">The sequence shown here is derived from an EMBL/GenBank/DDBJ whole genome shotgun (WGS) entry which is preliminary data.</text>
</comment>
<keyword evidence="2" id="KW-0560">Oxidoreductase</keyword>
<dbReference type="InterPro" id="IPR011032">
    <property type="entry name" value="GroES-like_sf"/>
</dbReference>
<dbReference type="GO" id="GO:0035925">
    <property type="term" value="F:mRNA 3'-UTR AU-rich region binding"/>
    <property type="evidence" value="ECO:0007669"/>
    <property type="project" value="TreeGrafter"/>
</dbReference>
<keyword evidence="5" id="KW-1185">Reference proteome</keyword>
<evidence type="ECO:0000256" key="2">
    <source>
        <dbReference type="ARBA" id="ARBA00023002"/>
    </source>
</evidence>
<dbReference type="GO" id="GO:0070402">
    <property type="term" value="F:NADPH binding"/>
    <property type="evidence" value="ECO:0007669"/>
    <property type="project" value="TreeGrafter"/>
</dbReference>
<dbReference type="RefSeq" id="WP_123226140.1">
    <property type="nucleotide sequence ID" value="NZ_RJSE01000003.1"/>
</dbReference>
<dbReference type="AlphaFoldDB" id="A0A3N0CNJ1"/>
<dbReference type="Proteomes" id="UP000267128">
    <property type="component" value="Unassembled WGS sequence"/>
</dbReference>
<dbReference type="Pfam" id="PF08240">
    <property type="entry name" value="ADH_N"/>
    <property type="match status" value="1"/>
</dbReference>
<evidence type="ECO:0000256" key="1">
    <source>
        <dbReference type="ARBA" id="ARBA00022857"/>
    </source>
</evidence>
<dbReference type="Gene3D" id="3.40.50.720">
    <property type="entry name" value="NAD(P)-binding Rossmann-like Domain"/>
    <property type="match status" value="1"/>
</dbReference>
<evidence type="ECO:0000259" key="3">
    <source>
        <dbReference type="SMART" id="SM00829"/>
    </source>
</evidence>
<dbReference type="CDD" id="cd05289">
    <property type="entry name" value="MDR_like_2"/>
    <property type="match status" value="1"/>
</dbReference>
<accession>A0A3N0CNJ1</accession>
<dbReference type="SUPFAM" id="SSF51735">
    <property type="entry name" value="NAD(P)-binding Rossmann-fold domains"/>
    <property type="match status" value="1"/>
</dbReference>
<dbReference type="GO" id="GO:0005829">
    <property type="term" value="C:cytosol"/>
    <property type="evidence" value="ECO:0007669"/>
    <property type="project" value="TreeGrafter"/>
</dbReference>
<dbReference type="SMART" id="SM00829">
    <property type="entry name" value="PKS_ER"/>
    <property type="match status" value="1"/>
</dbReference>
<feature type="domain" description="Enoyl reductase (ER)" evidence="3">
    <location>
        <begin position="11"/>
        <end position="308"/>
    </location>
</feature>
<gene>
    <name evidence="4" type="ORF">EFK50_03425</name>
</gene>
<dbReference type="OrthoDB" id="9801186at2"/>
<evidence type="ECO:0000313" key="5">
    <source>
        <dbReference type="Proteomes" id="UP000267128"/>
    </source>
</evidence>
<evidence type="ECO:0000313" key="4">
    <source>
        <dbReference type="EMBL" id="RNL65037.1"/>
    </source>
</evidence>
<dbReference type="PANTHER" id="PTHR48106">
    <property type="entry name" value="QUINONE OXIDOREDUCTASE PIG3-RELATED"/>
    <property type="match status" value="1"/>
</dbReference>
<dbReference type="InterPro" id="IPR036291">
    <property type="entry name" value="NAD(P)-bd_dom_sf"/>
</dbReference>
<dbReference type="Gene3D" id="3.90.180.10">
    <property type="entry name" value="Medium-chain alcohol dehydrogenases, catalytic domain"/>
    <property type="match status" value="1"/>
</dbReference>
<dbReference type="InterPro" id="IPR013154">
    <property type="entry name" value="ADH-like_N"/>
</dbReference>
<dbReference type="PANTHER" id="PTHR48106:SF13">
    <property type="entry name" value="QUINONE OXIDOREDUCTASE-RELATED"/>
    <property type="match status" value="1"/>
</dbReference>
<keyword evidence="1" id="KW-0521">NADP</keyword>
<dbReference type="SUPFAM" id="SSF50129">
    <property type="entry name" value="GroES-like"/>
    <property type="match status" value="1"/>
</dbReference>
<dbReference type="Pfam" id="PF13602">
    <property type="entry name" value="ADH_zinc_N_2"/>
    <property type="match status" value="1"/>
</dbReference>
<reference evidence="4 5" key="1">
    <citation type="submission" date="2018-11" db="EMBL/GenBank/DDBJ databases">
        <authorList>
            <person name="Li F."/>
        </authorList>
    </citation>
    <scope>NUCLEOTIDE SEQUENCE [LARGE SCALE GENOMIC DNA]</scope>
    <source>
        <strain evidence="4 5">Gsoil 097</strain>
    </source>
</reference>
<protein>
    <submittedName>
        <fullName evidence="4">NADP-dependent oxidoreductase</fullName>
    </submittedName>
</protein>
<organism evidence="4 5">
    <name type="scientific">Nocardioides marmoriginsengisoli</name>
    <dbReference type="NCBI Taxonomy" id="661483"/>
    <lineage>
        <taxon>Bacteria</taxon>
        <taxon>Bacillati</taxon>
        <taxon>Actinomycetota</taxon>
        <taxon>Actinomycetes</taxon>
        <taxon>Propionibacteriales</taxon>
        <taxon>Nocardioidaceae</taxon>
        <taxon>Nocardioides</taxon>
    </lineage>
</organism>
<name>A0A3N0CNJ1_9ACTN</name>